<evidence type="ECO:0000313" key="7">
    <source>
        <dbReference type="EMBL" id="EQD26784.1"/>
    </source>
</evidence>
<feature type="domain" description="NADH:flavin oxidoreductase/NADH oxidase N-terminal" evidence="6">
    <location>
        <begin position="5"/>
        <end position="63"/>
    </location>
</feature>
<evidence type="ECO:0000256" key="2">
    <source>
        <dbReference type="ARBA" id="ARBA00022630"/>
    </source>
</evidence>
<accession>T0ZDA3</accession>
<dbReference type="PANTHER" id="PTHR43303:SF4">
    <property type="entry name" value="NADPH DEHYDROGENASE C23G7.10C-RELATED"/>
    <property type="match status" value="1"/>
</dbReference>
<dbReference type="Pfam" id="PF00724">
    <property type="entry name" value="Oxidored_FMN"/>
    <property type="match status" value="1"/>
</dbReference>
<comment type="caution">
    <text evidence="7">The sequence shown here is derived from an EMBL/GenBank/DDBJ whole genome shotgun (WGS) entry which is preliminary data.</text>
</comment>
<evidence type="ECO:0000256" key="5">
    <source>
        <dbReference type="ARBA" id="ARBA00023002"/>
    </source>
</evidence>
<dbReference type="InterPro" id="IPR013785">
    <property type="entry name" value="Aldolase_TIM"/>
</dbReference>
<dbReference type="GO" id="GO:0050661">
    <property type="term" value="F:NADP binding"/>
    <property type="evidence" value="ECO:0007669"/>
    <property type="project" value="InterPro"/>
</dbReference>
<dbReference type="Gene3D" id="3.20.20.70">
    <property type="entry name" value="Aldolase class I"/>
    <property type="match status" value="1"/>
</dbReference>
<dbReference type="GO" id="GO:0003959">
    <property type="term" value="F:NADPH dehydrogenase activity"/>
    <property type="evidence" value="ECO:0007669"/>
    <property type="project" value="InterPro"/>
</dbReference>
<reference evidence="7" key="2">
    <citation type="journal article" date="2014" name="ISME J.">
        <title>Microbial stratification in low pH oxic and suboxic macroscopic growths along an acid mine drainage.</title>
        <authorList>
            <person name="Mendez-Garcia C."/>
            <person name="Mesa V."/>
            <person name="Sprenger R.R."/>
            <person name="Richter M."/>
            <person name="Diez M.S."/>
            <person name="Solano J."/>
            <person name="Bargiela R."/>
            <person name="Golyshina O.V."/>
            <person name="Manteca A."/>
            <person name="Ramos J.L."/>
            <person name="Gallego J.R."/>
            <person name="Llorente I."/>
            <person name="Martins Dos Santos V.A."/>
            <person name="Jensen O.N."/>
            <person name="Pelaez A.I."/>
            <person name="Sanchez J."/>
            <person name="Ferrer M."/>
        </authorList>
    </citation>
    <scope>NUCLEOTIDE SEQUENCE</scope>
</reference>
<dbReference type="SUPFAM" id="SSF51395">
    <property type="entry name" value="FMN-linked oxidoreductases"/>
    <property type="match status" value="1"/>
</dbReference>
<dbReference type="InterPro" id="IPR001155">
    <property type="entry name" value="OxRdtase_FMN_N"/>
</dbReference>
<proteinExistence type="predicted"/>
<evidence type="ECO:0000256" key="1">
    <source>
        <dbReference type="ARBA" id="ARBA00001917"/>
    </source>
</evidence>
<gene>
    <name evidence="7" type="ORF">B1B_19458</name>
</gene>
<keyword evidence="3" id="KW-0288">FMN</keyword>
<evidence type="ECO:0000256" key="3">
    <source>
        <dbReference type="ARBA" id="ARBA00022643"/>
    </source>
</evidence>
<dbReference type="AlphaFoldDB" id="T0ZDA3"/>
<protein>
    <submittedName>
        <fullName evidence="7">NADH:flavin oxidoreductase/NADH oxidase</fullName>
        <ecNumber evidence="7">1.-.-.-</ecNumber>
    </submittedName>
</protein>
<keyword evidence="2" id="KW-0285">Flavoprotein</keyword>
<dbReference type="InterPro" id="IPR044152">
    <property type="entry name" value="YqjM-like"/>
</dbReference>
<dbReference type="GO" id="GO:0010181">
    <property type="term" value="F:FMN binding"/>
    <property type="evidence" value="ECO:0007669"/>
    <property type="project" value="InterPro"/>
</dbReference>
<keyword evidence="5 7" id="KW-0560">Oxidoreductase</keyword>
<keyword evidence="4" id="KW-0521">NADP</keyword>
<sequence length="79" mass="8505">GPGYQTAFSARIRSEAAIPTVAVGMITDPVQSEHILVTGQADGVALAREMLRDPYWPLHAASRLGETLSWPAPYVRAKS</sequence>
<evidence type="ECO:0000256" key="4">
    <source>
        <dbReference type="ARBA" id="ARBA00022857"/>
    </source>
</evidence>
<evidence type="ECO:0000259" key="6">
    <source>
        <dbReference type="Pfam" id="PF00724"/>
    </source>
</evidence>
<dbReference type="EC" id="1.-.-.-" evidence="7"/>
<feature type="non-terminal residue" evidence="7">
    <location>
        <position position="1"/>
    </location>
</feature>
<comment type="cofactor">
    <cofactor evidence="1">
        <name>FMN</name>
        <dbReference type="ChEBI" id="CHEBI:58210"/>
    </cofactor>
</comment>
<organism evidence="7">
    <name type="scientific">mine drainage metagenome</name>
    <dbReference type="NCBI Taxonomy" id="410659"/>
    <lineage>
        <taxon>unclassified sequences</taxon>
        <taxon>metagenomes</taxon>
        <taxon>ecological metagenomes</taxon>
    </lineage>
</organism>
<reference evidence="7" key="1">
    <citation type="submission" date="2013-08" db="EMBL/GenBank/DDBJ databases">
        <authorList>
            <person name="Mendez C."/>
            <person name="Richter M."/>
            <person name="Ferrer M."/>
            <person name="Sanchez J."/>
        </authorList>
    </citation>
    <scope>NUCLEOTIDE SEQUENCE</scope>
</reference>
<dbReference type="PANTHER" id="PTHR43303">
    <property type="entry name" value="NADPH DEHYDROGENASE C23G7.10C-RELATED"/>
    <property type="match status" value="1"/>
</dbReference>
<name>T0ZDA3_9ZZZZ</name>
<dbReference type="EMBL" id="AUZY01013067">
    <property type="protein sequence ID" value="EQD26784.1"/>
    <property type="molecule type" value="Genomic_DNA"/>
</dbReference>